<evidence type="ECO:0000256" key="10">
    <source>
        <dbReference type="RuleBase" id="RU000488"/>
    </source>
</evidence>
<dbReference type="InterPro" id="IPR023395">
    <property type="entry name" value="MCP_dom_sf"/>
</dbReference>
<dbReference type="EMBL" id="CAJVPL010000508">
    <property type="protein sequence ID" value="CAG8504788.1"/>
    <property type="molecule type" value="Genomic_DNA"/>
</dbReference>
<evidence type="ECO:0000256" key="8">
    <source>
        <dbReference type="ARBA" id="ARBA00023136"/>
    </source>
</evidence>
<feature type="repeat" description="Solcar" evidence="9">
    <location>
        <begin position="280"/>
        <end position="375"/>
    </location>
</feature>
<reference evidence="11" key="1">
    <citation type="submission" date="2021-06" db="EMBL/GenBank/DDBJ databases">
        <authorList>
            <person name="Kallberg Y."/>
            <person name="Tangrot J."/>
            <person name="Rosling A."/>
        </authorList>
    </citation>
    <scope>NUCLEOTIDE SEQUENCE</scope>
    <source>
        <strain evidence="11">MT106</strain>
    </source>
</reference>
<dbReference type="AlphaFoldDB" id="A0A9N8ZRY0"/>
<dbReference type="Proteomes" id="UP000789831">
    <property type="component" value="Unassembled WGS sequence"/>
</dbReference>
<name>A0A9N8ZRY0_9GLOM</name>
<dbReference type="GO" id="GO:0015218">
    <property type="term" value="F:pyrimidine nucleotide transmembrane transporter activity"/>
    <property type="evidence" value="ECO:0007669"/>
    <property type="project" value="InterPro"/>
</dbReference>
<keyword evidence="7" id="KW-0496">Mitochondrion</keyword>
<evidence type="ECO:0000313" key="12">
    <source>
        <dbReference type="Proteomes" id="UP000789831"/>
    </source>
</evidence>
<evidence type="ECO:0000256" key="7">
    <source>
        <dbReference type="ARBA" id="ARBA00023128"/>
    </source>
</evidence>
<keyword evidence="8 9" id="KW-0472">Membrane</keyword>
<evidence type="ECO:0000256" key="1">
    <source>
        <dbReference type="ARBA" id="ARBA00004448"/>
    </source>
</evidence>
<keyword evidence="6" id="KW-1133">Transmembrane helix</keyword>
<evidence type="ECO:0000256" key="6">
    <source>
        <dbReference type="ARBA" id="ARBA00022989"/>
    </source>
</evidence>
<evidence type="ECO:0000256" key="3">
    <source>
        <dbReference type="ARBA" id="ARBA00022692"/>
    </source>
</evidence>
<dbReference type="InterPro" id="IPR018108">
    <property type="entry name" value="MCP_transmembrane"/>
</dbReference>
<evidence type="ECO:0000256" key="4">
    <source>
        <dbReference type="ARBA" id="ARBA00022737"/>
    </source>
</evidence>
<keyword evidence="4" id="KW-0677">Repeat</keyword>
<evidence type="ECO:0000256" key="9">
    <source>
        <dbReference type="PROSITE-ProRule" id="PRU00282"/>
    </source>
</evidence>
<comment type="subcellular location">
    <subcellularLocation>
        <location evidence="1">Mitochondrion inner membrane</location>
        <topology evidence="1">Multi-pass membrane protein</topology>
    </subcellularLocation>
</comment>
<feature type="repeat" description="Solcar" evidence="9">
    <location>
        <begin position="397"/>
        <end position="480"/>
    </location>
</feature>
<dbReference type="Gene3D" id="1.50.40.10">
    <property type="entry name" value="Mitochondrial carrier domain"/>
    <property type="match status" value="2"/>
</dbReference>
<dbReference type="PANTHER" id="PTHR45829">
    <property type="entry name" value="MITOCHONDRIAL CARRIER PROTEIN RIM2"/>
    <property type="match status" value="1"/>
</dbReference>
<dbReference type="GO" id="GO:0005743">
    <property type="term" value="C:mitochondrial inner membrane"/>
    <property type="evidence" value="ECO:0007669"/>
    <property type="project" value="UniProtKB-SubCell"/>
</dbReference>
<comment type="similarity">
    <text evidence="10">Belongs to the mitochondrial carrier (TC 2.A.29) family.</text>
</comment>
<gene>
    <name evidence="11" type="ORF">AGERDE_LOCUS4433</name>
</gene>
<evidence type="ECO:0000256" key="5">
    <source>
        <dbReference type="ARBA" id="ARBA00022792"/>
    </source>
</evidence>
<keyword evidence="5" id="KW-0999">Mitochondrion inner membrane</keyword>
<sequence length="488" mass="53532">MSYTLGSKNKFYDLIRKLLTVNPSTNTGVPITGTYRTPAPGSQPKYVRPTTKHSDIAGNYYFQRDARRDYPRLGVYTQKDVAVLIATSNLTSITAGGDAEKGTDVTTTNTTTDISKIVEDMSLTDIIAALPKPLYSKDKLPPVPNTRAYQWEHSEDADRPDPDTNITANRAGHSKAWLHLVAGGAGGMAGAIVTCPLDVSSYYSKIGLNQVTKPPSTIPILGKFIDTGRLLGTIYRVEGWQALFKGLGPNLVGVVPARAITFFTYGNGKRILTDLNGGKETATVHTLAAALAGITTSTVTNPIWLVKTRMQLQPSTGQLLFPVKKYRNSVDCLITVVKEEGIKGLYKGLSAAETTTQWVTYEYLKATLSQRRKGQQKVESDDVQTLVRSKDYWHLMDNLLAAGSAKLFAAGLTYPHEVVRTRLRQLPNEKVKYTGLIQCAKTIIRDEGLMAMYGGLTAHLMRVVPNAAIMFFCYELILHYAGGEQTQK</sequence>
<accession>A0A9N8ZRY0</accession>
<dbReference type="CDD" id="cd22849">
    <property type="entry name" value="NuzM"/>
    <property type="match status" value="1"/>
</dbReference>
<evidence type="ECO:0000313" key="11">
    <source>
        <dbReference type="EMBL" id="CAG8504788.1"/>
    </source>
</evidence>
<dbReference type="GO" id="GO:1990519">
    <property type="term" value="P:pyrimidine nucleotide import into mitochondrion"/>
    <property type="evidence" value="ECO:0007669"/>
    <property type="project" value="TreeGrafter"/>
</dbReference>
<dbReference type="Pfam" id="PF00153">
    <property type="entry name" value="Mito_carr"/>
    <property type="match status" value="3"/>
</dbReference>
<organism evidence="11 12">
    <name type="scientific">Ambispora gerdemannii</name>
    <dbReference type="NCBI Taxonomy" id="144530"/>
    <lineage>
        <taxon>Eukaryota</taxon>
        <taxon>Fungi</taxon>
        <taxon>Fungi incertae sedis</taxon>
        <taxon>Mucoromycota</taxon>
        <taxon>Glomeromycotina</taxon>
        <taxon>Glomeromycetes</taxon>
        <taxon>Archaeosporales</taxon>
        <taxon>Ambisporaceae</taxon>
        <taxon>Ambispora</taxon>
    </lineage>
</organism>
<comment type="caution">
    <text evidence="11">The sequence shown here is derived from an EMBL/GenBank/DDBJ whole genome shotgun (WGS) entry which is preliminary data.</text>
</comment>
<dbReference type="InterPro" id="IPR016813">
    <property type="entry name" value="NADH_Ub_cplx-1_21kDa"/>
</dbReference>
<keyword evidence="2 10" id="KW-0813">Transport</keyword>
<feature type="repeat" description="Solcar" evidence="9">
    <location>
        <begin position="174"/>
        <end position="271"/>
    </location>
</feature>
<dbReference type="PANTHER" id="PTHR45829:SF4">
    <property type="entry name" value="MITOCHONDRIAL CARRIER PROTEIN RIM2"/>
    <property type="match status" value="1"/>
</dbReference>
<dbReference type="PROSITE" id="PS50920">
    <property type="entry name" value="SOLCAR"/>
    <property type="match status" value="3"/>
</dbReference>
<dbReference type="InterPro" id="IPR049562">
    <property type="entry name" value="SLC25A33/36-like"/>
</dbReference>
<protein>
    <submittedName>
        <fullName evidence="11">9912_t:CDS:1</fullName>
    </submittedName>
</protein>
<proteinExistence type="inferred from homology"/>
<keyword evidence="3 9" id="KW-0812">Transmembrane</keyword>
<dbReference type="OrthoDB" id="269120at2759"/>
<dbReference type="SUPFAM" id="SSF103506">
    <property type="entry name" value="Mitochondrial carrier"/>
    <property type="match status" value="1"/>
</dbReference>
<evidence type="ECO:0000256" key="2">
    <source>
        <dbReference type="ARBA" id="ARBA00022448"/>
    </source>
</evidence>
<keyword evidence="12" id="KW-1185">Reference proteome</keyword>